<feature type="signal peptide" evidence="4">
    <location>
        <begin position="1"/>
        <end position="23"/>
    </location>
</feature>
<dbReference type="PANTHER" id="PTHR46847:SF1">
    <property type="entry name" value="D-ALLOSE-BINDING PERIPLASMIC PROTEIN-RELATED"/>
    <property type="match status" value="1"/>
</dbReference>
<dbReference type="AlphaFoldDB" id="A0A1I4I4F9"/>
<dbReference type="RefSeq" id="WP_089861165.1">
    <property type="nucleotide sequence ID" value="NZ_FOTI01000014.1"/>
</dbReference>
<keyword evidence="3 4" id="KW-0732">Signal</keyword>
<dbReference type="EMBL" id="FOTI01000014">
    <property type="protein sequence ID" value="SFL48711.1"/>
    <property type="molecule type" value="Genomic_DNA"/>
</dbReference>
<dbReference type="STRING" id="29563.SAMN02983006_01286"/>
<dbReference type="Gene3D" id="3.40.50.2300">
    <property type="match status" value="2"/>
</dbReference>
<dbReference type="PANTHER" id="PTHR46847">
    <property type="entry name" value="D-ALLOSE-BINDING PERIPLASMIC PROTEIN-RELATED"/>
    <property type="match status" value="1"/>
</dbReference>
<dbReference type="OrthoDB" id="9769193at2"/>
<dbReference type="Proteomes" id="UP000199006">
    <property type="component" value="Unassembled WGS sequence"/>
</dbReference>
<evidence type="ECO:0000256" key="2">
    <source>
        <dbReference type="ARBA" id="ARBA00007639"/>
    </source>
</evidence>
<comment type="subcellular location">
    <subcellularLocation>
        <location evidence="1">Cell envelope</location>
    </subcellularLocation>
</comment>
<dbReference type="GO" id="GO:0030246">
    <property type="term" value="F:carbohydrate binding"/>
    <property type="evidence" value="ECO:0007669"/>
    <property type="project" value="UniProtKB-ARBA"/>
</dbReference>
<evidence type="ECO:0000256" key="1">
    <source>
        <dbReference type="ARBA" id="ARBA00004196"/>
    </source>
</evidence>
<sequence>MKKIIMFFVLVMFLISVNGLVLAQDTDLLANVKANNNYKIGILLKTLANPFWAEMEEGIKAEAEKQGVQVDIYAVSSEGDSNEQLRLFENLLNRNYDGIAFAPITPGNLVNVIAKANDRGIPLVNLDERVPNDLLRKSGGYIYSFVTTNNVKVGMQAAEFVKSSLSGGKIAIIEGKAGNASGEDRKEGFTKAISKNKNFQIVASQPADWDRTKAIDVTTNILTRYPDVKAIYAANDTMALGVVRAVEDQNKSGDILIVGTDGIPEAIKYVKEGRLDATIKQDPYNIGVTGLRLLIQALNIPQQLEVPSLLVK</sequence>
<keyword evidence="7" id="KW-1185">Reference proteome</keyword>
<gene>
    <name evidence="6" type="ORF">SAMN02983006_01286</name>
</gene>
<feature type="domain" description="Periplasmic binding protein" evidence="5">
    <location>
        <begin position="40"/>
        <end position="299"/>
    </location>
</feature>
<evidence type="ECO:0000256" key="3">
    <source>
        <dbReference type="ARBA" id="ARBA00022729"/>
    </source>
</evidence>
<dbReference type="NCBIfam" id="NF007254">
    <property type="entry name" value="PRK09701.1"/>
    <property type="match status" value="1"/>
</dbReference>
<dbReference type="Pfam" id="PF13407">
    <property type="entry name" value="Peripla_BP_4"/>
    <property type="match status" value="1"/>
</dbReference>
<evidence type="ECO:0000313" key="6">
    <source>
        <dbReference type="EMBL" id="SFL48711.1"/>
    </source>
</evidence>
<feature type="chain" id="PRO_5011790764" evidence="4">
    <location>
        <begin position="24"/>
        <end position="312"/>
    </location>
</feature>
<evidence type="ECO:0000256" key="4">
    <source>
        <dbReference type="SAM" id="SignalP"/>
    </source>
</evidence>
<protein>
    <submittedName>
        <fullName evidence="6">Allose-binding protein</fullName>
    </submittedName>
</protein>
<dbReference type="CDD" id="cd06320">
    <property type="entry name" value="PBP1_allose_binding"/>
    <property type="match status" value="1"/>
</dbReference>
<dbReference type="SUPFAM" id="SSF53822">
    <property type="entry name" value="Periplasmic binding protein-like I"/>
    <property type="match status" value="1"/>
</dbReference>
<dbReference type="InterPro" id="IPR028082">
    <property type="entry name" value="Peripla_BP_I"/>
</dbReference>
<reference evidence="6 7" key="1">
    <citation type="submission" date="2016-10" db="EMBL/GenBank/DDBJ databases">
        <authorList>
            <person name="de Groot N.N."/>
        </authorList>
    </citation>
    <scope>NUCLEOTIDE SEQUENCE [LARGE SCALE GENOMIC DNA]</scope>
    <source>
        <strain evidence="6 7">ATCC 51327</strain>
    </source>
</reference>
<name>A0A1I4I4F9_9FIRM</name>
<proteinExistence type="inferred from homology"/>
<dbReference type="GO" id="GO:0030313">
    <property type="term" value="C:cell envelope"/>
    <property type="evidence" value="ECO:0007669"/>
    <property type="project" value="UniProtKB-SubCell"/>
</dbReference>
<evidence type="ECO:0000259" key="5">
    <source>
        <dbReference type="Pfam" id="PF13407"/>
    </source>
</evidence>
<accession>A0A1I4I4F9</accession>
<evidence type="ECO:0000313" key="7">
    <source>
        <dbReference type="Proteomes" id="UP000199006"/>
    </source>
</evidence>
<organism evidence="6 7">
    <name type="scientific">Halanaerobium salsuginis</name>
    <dbReference type="NCBI Taxonomy" id="29563"/>
    <lineage>
        <taxon>Bacteria</taxon>
        <taxon>Bacillati</taxon>
        <taxon>Bacillota</taxon>
        <taxon>Clostridia</taxon>
        <taxon>Halanaerobiales</taxon>
        <taxon>Halanaerobiaceae</taxon>
        <taxon>Halanaerobium</taxon>
    </lineage>
</organism>
<dbReference type="InterPro" id="IPR025997">
    <property type="entry name" value="SBP_2_dom"/>
</dbReference>
<comment type="similarity">
    <text evidence="2">Belongs to the bacterial solute-binding protein 2 family.</text>
</comment>